<dbReference type="Gene3D" id="3.40.50.1000">
    <property type="entry name" value="HAD superfamily/HAD-like"/>
    <property type="match status" value="1"/>
</dbReference>
<dbReference type="InterPro" id="IPR000150">
    <property type="entry name" value="Cof"/>
</dbReference>
<dbReference type="InterPro" id="IPR006379">
    <property type="entry name" value="HAD-SF_hydro_IIB"/>
</dbReference>
<dbReference type="InterPro" id="IPR023214">
    <property type="entry name" value="HAD_sf"/>
</dbReference>
<dbReference type="InterPro" id="IPR036412">
    <property type="entry name" value="HAD-like_sf"/>
</dbReference>
<dbReference type="Pfam" id="PF08282">
    <property type="entry name" value="Hydrolase_3"/>
    <property type="match status" value="1"/>
</dbReference>
<dbReference type="PANTHER" id="PTHR10000:SF8">
    <property type="entry name" value="HAD SUPERFAMILY HYDROLASE-LIKE, TYPE 3"/>
    <property type="match status" value="1"/>
</dbReference>
<accession>A0A644VF09</accession>
<protein>
    <submittedName>
        <fullName evidence="1">Sugar phosphatase YidA</fullName>
        <ecNumber evidence="1">3.1.3.23</ecNumber>
    </submittedName>
</protein>
<reference evidence="1" key="1">
    <citation type="submission" date="2019-08" db="EMBL/GenBank/DDBJ databases">
        <authorList>
            <person name="Kucharzyk K."/>
            <person name="Murdoch R.W."/>
            <person name="Higgins S."/>
            <person name="Loffler F."/>
        </authorList>
    </citation>
    <scope>NUCLEOTIDE SEQUENCE</scope>
</reference>
<dbReference type="EC" id="3.1.3.23" evidence="1"/>
<name>A0A644VF09_9ZZZZ</name>
<organism evidence="1">
    <name type="scientific">bioreactor metagenome</name>
    <dbReference type="NCBI Taxonomy" id="1076179"/>
    <lineage>
        <taxon>unclassified sequences</taxon>
        <taxon>metagenomes</taxon>
        <taxon>ecological metagenomes</taxon>
    </lineage>
</organism>
<dbReference type="SFLD" id="SFLDS00003">
    <property type="entry name" value="Haloacid_Dehalogenase"/>
    <property type="match status" value="1"/>
</dbReference>
<dbReference type="SFLD" id="SFLDG01144">
    <property type="entry name" value="C2.B.4:_PGP_Like"/>
    <property type="match status" value="1"/>
</dbReference>
<dbReference type="SUPFAM" id="SSF56784">
    <property type="entry name" value="HAD-like"/>
    <property type="match status" value="1"/>
</dbReference>
<dbReference type="PANTHER" id="PTHR10000">
    <property type="entry name" value="PHOSPHOSERINE PHOSPHATASE"/>
    <property type="match status" value="1"/>
</dbReference>
<dbReference type="NCBIfam" id="TIGR00099">
    <property type="entry name" value="Cof-subfamily"/>
    <property type="match status" value="1"/>
</dbReference>
<sequence>MSIKLIACDMDGTLLNEERKISAANAKAIGNALKEGIKVTIATGRMFASIQNYAAELGLDIPLVVYNGALVKEALSGKEIGAWPVPVAVANKVATFCRDRDIYVHAYIDDVLWVREDSEFARYYADFAGVQFEVHGEELFNLPKAPHKLLVMTEDGQCEKVQGELESAFRNSIHVTSSQKNFLEIIDPNTSKWNAIRCIGEKWGIKQEEIMCIGDSNNDAEMIANAGIGVAMGNANDRIKKMAKIITGTNDNDGVAMVINSILTEQVTVSENL</sequence>
<dbReference type="GO" id="GO:0000287">
    <property type="term" value="F:magnesium ion binding"/>
    <property type="evidence" value="ECO:0007669"/>
    <property type="project" value="TreeGrafter"/>
</dbReference>
<proteinExistence type="predicted"/>
<dbReference type="GO" id="GO:0050308">
    <property type="term" value="F:sugar-phosphatase activity"/>
    <property type="evidence" value="ECO:0007669"/>
    <property type="project" value="UniProtKB-EC"/>
</dbReference>
<evidence type="ECO:0000313" key="1">
    <source>
        <dbReference type="EMBL" id="MPL89926.1"/>
    </source>
</evidence>
<dbReference type="NCBIfam" id="TIGR01484">
    <property type="entry name" value="HAD-SF-IIB"/>
    <property type="match status" value="1"/>
</dbReference>
<dbReference type="EMBL" id="VSSQ01000290">
    <property type="protein sequence ID" value="MPL89926.1"/>
    <property type="molecule type" value="Genomic_DNA"/>
</dbReference>
<dbReference type="AlphaFoldDB" id="A0A644VF09"/>
<dbReference type="CDD" id="cd07516">
    <property type="entry name" value="HAD_Pase"/>
    <property type="match status" value="1"/>
</dbReference>
<dbReference type="PROSITE" id="PS01229">
    <property type="entry name" value="COF_2"/>
    <property type="match status" value="1"/>
</dbReference>
<gene>
    <name evidence="1" type="primary">yidA_5</name>
    <name evidence="1" type="ORF">SDC9_35968</name>
</gene>
<dbReference type="PROSITE" id="PS01228">
    <property type="entry name" value="COF_1"/>
    <property type="match status" value="1"/>
</dbReference>
<dbReference type="GO" id="GO:0005829">
    <property type="term" value="C:cytosol"/>
    <property type="evidence" value="ECO:0007669"/>
    <property type="project" value="TreeGrafter"/>
</dbReference>
<dbReference type="Gene3D" id="3.30.1240.10">
    <property type="match status" value="1"/>
</dbReference>
<dbReference type="SFLD" id="SFLDG01140">
    <property type="entry name" value="C2.B:_Phosphomannomutase_and_P"/>
    <property type="match status" value="1"/>
</dbReference>
<keyword evidence="1" id="KW-0378">Hydrolase</keyword>
<comment type="caution">
    <text evidence="1">The sequence shown here is derived from an EMBL/GenBank/DDBJ whole genome shotgun (WGS) entry which is preliminary data.</text>
</comment>